<proteinExistence type="predicted"/>
<reference evidence="5 6" key="1">
    <citation type="submission" date="2017-04" db="EMBL/GenBank/DDBJ databases">
        <authorList>
            <person name="Afonso C.L."/>
            <person name="Miller P.J."/>
            <person name="Scott M.A."/>
            <person name="Spackman E."/>
            <person name="Goraichik I."/>
            <person name="Dimitrov K.M."/>
            <person name="Suarez D.L."/>
            <person name="Swayne D.E."/>
        </authorList>
    </citation>
    <scope>NUCLEOTIDE SEQUENCE [LARGE SCALE GENOMIC DNA]</scope>
    <source>
        <strain evidence="5 6">USBA 355</strain>
    </source>
</reference>
<accession>A0A1Y6BLL3</accession>
<dbReference type="InterPro" id="IPR029062">
    <property type="entry name" value="Class_I_gatase-like"/>
</dbReference>
<dbReference type="Pfam" id="PF12833">
    <property type="entry name" value="HTH_18"/>
    <property type="match status" value="1"/>
</dbReference>
<feature type="domain" description="HTH araC/xylS-type" evidence="4">
    <location>
        <begin position="214"/>
        <end position="312"/>
    </location>
</feature>
<evidence type="ECO:0000313" key="5">
    <source>
        <dbReference type="EMBL" id="SMF17917.1"/>
    </source>
</evidence>
<dbReference type="InterPro" id="IPR018060">
    <property type="entry name" value="HTH_AraC"/>
</dbReference>
<evidence type="ECO:0000256" key="3">
    <source>
        <dbReference type="ARBA" id="ARBA00023163"/>
    </source>
</evidence>
<dbReference type="Gene3D" id="1.10.10.60">
    <property type="entry name" value="Homeodomain-like"/>
    <property type="match status" value="1"/>
</dbReference>
<dbReference type="InterPro" id="IPR020449">
    <property type="entry name" value="Tscrpt_reg_AraC-type_HTH"/>
</dbReference>
<keyword evidence="3" id="KW-0804">Transcription</keyword>
<evidence type="ECO:0000256" key="2">
    <source>
        <dbReference type="ARBA" id="ARBA00023125"/>
    </source>
</evidence>
<organism evidence="5 6">
    <name type="scientific">Tistlia consotensis USBA 355</name>
    <dbReference type="NCBI Taxonomy" id="560819"/>
    <lineage>
        <taxon>Bacteria</taxon>
        <taxon>Pseudomonadati</taxon>
        <taxon>Pseudomonadota</taxon>
        <taxon>Alphaproteobacteria</taxon>
        <taxon>Rhodospirillales</taxon>
        <taxon>Rhodovibrionaceae</taxon>
        <taxon>Tistlia</taxon>
    </lineage>
</organism>
<dbReference type="InterPro" id="IPR052158">
    <property type="entry name" value="INH-QAR"/>
</dbReference>
<sequence>MPQAIGFVLLPRYSMIAFVSAVEAMRQANRLAGKQLYSWPLYSLDGQPVTASNGIEIAVDGDLDAAARLGTVALVSGIDVQKLEDRRLTSWLRRMDRQGADLGAICTAPYLLAKAGMLDGYNCTIHWENLAGFLEEYPDLEVTNELFEIDRNRFTCAGGTASLDLMLNVIAGQHGHELAAQVADQFMHERIRDQHDHQRMSLPARLGVRHPKLLSVIDKMEKALEEPLPRSRLAREAGLSTRQLERLFRKYLHRSPARYYLELRLNRARLLLLQTNMSVIDVALACGFVSASHFSKCYRDFFGRTPRKERGLPGSNNADIDLETAETPLRQVGGMS</sequence>
<dbReference type="PRINTS" id="PR00032">
    <property type="entry name" value="HTHARAC"/>
</dbReference>
<dbReference type="STRING" id="560819.SAMN05428998_106128"/>
<dbReference type="InterPro" id="IPR002818">
    <property type="entry name" value="DJ-1/PfpI"/>
</dbReference>
<gene>
    <name evidence="5" type="ORF">SAMN05428998_106128</name>
</gene>
<name>A0A1Y6BLL3_9PROT</name>
<dbReference type="Proteomes" id="UP000192917">
    <property type="component" value="Unassembled WGS sequence"/>
</dbReference>
<dbReference type="PANTHER" id="PTHR43130:SF3">
    <property type="entry name" value="HTH-TYPE TRANSCRIPTIONAL REGULATOR RV1931C"/>
    <property type="match status" value="1"/>
</dbReference>
<keyword evidence="2" id="KW-0238">DNA-binding</keyword>
<dbReference type="AlphaFoldDB" id="A0A1Y6BLL3"/>
<dbReference type="RefSeq" id="WP_235017089.1">
    <property type="nucleotide sequence ID" value="NZ_FWZX01000006.1"/>
</dbReference>
<dbReference type="Gene3D" id="3.40.50.880">
    <property type="match status" value="1"/>
</dbReference>
<keyword evidence="6" id="KW-1185">Reference proteome</keyword>
<dbReference type="PANTHER" id="PTHR43130">
    <property type="entry name" value="ARAC-FAMILY TRANSCRIPTIONAL REGULATOR"/>
    <property type="match status" value="1"/>
</dbReference>
<dbReference type="GO" id="GO:0003700">
    <property type="term" value="F:DNA-binding transcription factor activity"/>
    <property type="evidence" value="ECO:0007669"/>
    <property type="project" value="InterPro"/>
</dbReference>
<evidence type="ECO:0000259" key="4">
    <source>
        <dbReference type="PROSITE" id="PS01124"/>
    </source>
</evidence>
<dbReference type="SUPFAM" id="SSF46689">
    <property type="entry name" value="Homeodomain-like"/>
    <property type="match status" value="2"/>
</dbReference>
<dbReference type="SMART" id="SM00342">
    <property type="entry name" value="HTH_ARAC"/>
    <property type="match status" value="1"/>
</dbReference>
<dbReference type="EMBL" id="FWZX01000006">
    <property type="protein sequence ID" value="SMF17917.1"/>
    <property type="molecule type" value="Genomic_DNA"/>
</dbReference>
<dbReference type="GO" id="GO:0043565">
    <property type="term" value="F:sequence-specific DNA binding"/>
    <property type="evidence" value="ECO:0007669"/>
    <property type="project" value="InterPro"/>
</dbReference>
<evidence type="ECO:0000256" key="1">
    <source>
        <dbReference type="ARBA" id="ARBA00023015"/>
    </source>
</evidence>
<dbReference type="InterPro" id="IPR018062">
    <property type="entry name" value="HTH_AraC-typ_CS"/>
</dbReference>
<evidence type="ECO:0000313" key="6">
    <source>
        <dbReference type="Proteomes" id="UP000192917"/>
    </source>
</evidence>
<dbReference type="InterPro" id="IPR009057">
    <property type="entry name" value="Homeodomain-like_sf"/>
</dbReference>
<dbReference type="PROSITE" id="PS00041">
    <property type="entry name" value="HTH_ARAC_FAMILY_1"/>
    <property type="match status" value="1"/>
</dbReference>
<dbReference type="CDD" id="cd03136">
    <property type="entry name" value="GATase1_AraC_ArgR_like"/>
    <property type="match status" value="1"/>
</dbReference>
<keyword evidence="1" id="KW-0805">Transcription regulation</keyword>
<dbReference type="PROSITE" id="PS01124">
    <property type="entry name" value="HTH_ARAC_FAMILY_2"/>
    <property type="match status" value="1"/>
</dbReference>
<protein>
    <submittedName>
        <fullName evidence="5">Transcriptional regulator, AraC family with amidase-like domain</fullName>
    </submittedName>
</protein>
<dbReference type="Pfam" id="PF01965">
    <property type="entry name" value="DJ-1_PfpI"/>
    <property type="match status" value="1"/>
</dbReference>
<dbReference type="SUPFAM" id="SSF52317">
    <property type="entry name" value="Class I glutamine amidotransferase-like"/>
    <property type="match status" value="1"/>
</dbReference>